<organism evidence="2 3">
    <name type="scientific">Curtobacterium luteum</name>
    <dbReference type="NCBI Taxonomy" id="33881"/>
    <lineage>
        <taxon>Bacteria</taxon>
        <taxon>Bacillati</taxon>
        <taxon>Actinomycetota</taxon>
        <taxon>Actinomycetes</taxon>
        <taxon>Micrococcales</taxon>
        <taxon>Microbacteriaceae</taxon>
        <taxon>Curtobacterium</taxon>
    </lineage>
</organism>
<evidence type="ECO:0000313" key="3">
    <source>
        <dbReference type="Proteomes" id="UP000648535"/>
    </source>
</evidence>
<reference evidence="2" key="1">
    <citation type="journal article" date="2014" name="Int. J. Syst. Evol. Microbiol.">
        <title>Complete genome sequence of Corynebacterium casei LMG S-19264T (=DSM 44701T), isolated from a smear-ripened cheese.</title>
        <authorList>
            <consortium name="US DOE Joint Genome Institute (JGI-PGF)"/>
            <person name="Walter F."/>
            <person name="Albersmeier A."/>
            <person name="Kalinowski J."/>
            <person name="Ruckert C."/>
        </authorList>
    </citation>
    <scope>NUCLEOTIDE SEQUENCE</scope>
    <source>
        <strain evidence="2">JCM 1480</strain>
    </source>
</reference>
<dbReference type="Gene3D" id="3.40.50.80">
    <property type="entry name" value="Nucleotide-binding domain of ferredoxin-NADP reductase (FNR) module"/>
    <property type="match status" value="1"/>
</dbReference>
<evidence type="ECO:0000313" key="2">
    <source>
        <dbReference type="EMBL" id="GGK89445.1"/>
    </source>
</evidence>
<proteinExistence type="predicted"/>
<comment type="caution">
    <text evidence="2">The sequence shown here is derived from an EMBL/GenBank/DDBJ whole genome shotgun (WGS) entry which is preliminary data.</text>
</comment>
<dbReference type="Proteomes" id="UP000648535">
    <property type="component" value="Unassembled WGS sequence"/>
</dbReference>
<name>A0A8H9G8I2_9MICO</name>
<feature type="domain" description="SIP-like Rossmann fold" evidence="1">
    <location>
        <begin position="17"/>
        <end position="135"/>
    </location>
</feature>
<gene>
    <name evidence="2" type="ORF">GCM10009769_04340</name>
</gene>
<dbReference type="Pfam" id="PF04954">
    <property type="entry name" value="SIP"/>
    <property type="match status" value="1"/>
</dbReference>
<protein>
    <recommendedName>
        <fullName evidence="1">SIP-like Rossmann fold domain-containing protein</fullName>
    </recommendedName>
</protein>
<sequence length="144" mass="15728">MPYRCAMARTRRQPSERVLVAGSARDLPEIRRQLLELPDDAYGQVFVEVAVDEEVRILPAPPGVAVTWLVRSTRASRVATLAFADHGEVLAEAVTAWAGEWCVVGCEPCTSVWIGCAESAWVERARSVVQLELDDAGQHVEIGG</sequence>
<dbReference type="AlphaFoldDB" id="A0A8H9G8I2"/>
<dbReference type="EMBL" id="BMOI01000001">
    <property type="protein sequence ID" value="GGK89445.1"/>
    <property type="molecule type" value="Genomic_DNA"/>
</dbReference>
<evidence type="ECO:0000259" key="1">
    <source>
        <dbReference type="Pfam" id="PF04954"/>
    </source>
</evidence>
<accession>A0A8H9G8I2</accession>
<dbReference type="InterPro" id="IPR007037">
    <property type="entry name" value="SIP_rossman_dom"/>
</dbReference>
<reference evidence="2" key="2">
    <citation type="submission" date="2020-09" db="EMBL/GenBank/DDBJ databases">
        <authorList>
            <person name="Sun Q."/>
            <person name="Ohkuma M."/>
        </authorList>
    </citation>
    <scope>NUCLEOTIDE SEQUENCE</scope>
    <source>
        <strain evidence="2">JCM 1480</strain>
    </source>
</reference>
<dbReference type="InterPro" id="IPR039261">
    <property type="entry name" value="FNR_nucleotide-bd"/>
</dbReference>